<protein>
    <submittedName>
        <fullName evidence="2">Uncharacterized protein</fullName>
    </submittedName>
</protein>
<dbReference type="InParanoid" id="A0A409WCT6"/>
<comment type="caution">
    <text evidence="2">The sequence shown here is derived from an EMBL/GenBank/DDBJ whole genome shotgun (WGS) entry which is preliminary data.</text>
</comment>
<sequence length="351" mass="39171">MPLNVCPLLFAAEHALQKPQMLTDTWVSRMLGHRLSDSDFFYFAQPASLERHVTRQNASRAGKDRTSRVDSQVLDYDRPRKSFGALEGRALKEISDQIDGLFSPPSYPSPKSSCHSRSRPFNTNSNNNNPLLRSISQLSRNLTGTMTTRARGASSGAGGDTTSLKSAAWSSHSFLSYFVGSSIVSTPRYPGVSLDHHHHHREHRAGHGNSNGPADVTCEAARFWCKGWMDDNLELEERPDSKLLPSSTSIKAHLIIERGNDDLYEEDETGEQGQDDDDSWIGEGYDRSDVGGDDRSDDHGFDQDEVVGSFSQVSDADCVFWQDEDDDEQSRVDFLVYVLYSLAASVCYWFT</sequence>
<evidence type="ECO:0000256" key="1">
    <source>
        <dbReference type="SAM" id="MobiDB-lite"/>
    </source>
</evidence>
<name>A0A409WCT6_9AGAR</name>
<evidence type="ECO:0000313" key="2">
    <source>
        <dbReference type="EMBL" id="PPQ76345.1"/>
    </source>
</evidence>
<accession>A0A409WCT6</accession>
<reference evidence="2 3" key="1">
    <citation type="journal article" date="2018" name="Evol. Lett.">
        <title>Horizontal gene cluster transfer increased hallucinogenic mushroom diversity.</title>
        <authorList>
            <person name="Reynolds H.T."/>
            <person name="Vijayakumar V."/>
            <person name="Gluck-Thaler E."/>
            <person name="Korotkin H.B."/>
            <person name="Matheny P.B."/>
            <person name="Slot J.C."/>
        </authorList>
    </citation>
    <scope>NUCLEOTIDE SEQUENCE [LARGE SCALE GENOMIC DNA]</scope>
    <source>
        <strain evidence="2 3">SRW20</strain>
    </source>
</reference>
<feature type="compositionally biased region" description="Basic residues" evidence="1">
    <location>
        <begin position="196"/>
        <end position="206"/>
    </location>
</feature>
<gene>
    <name evidence="2" type="ORF">CVT26_010174</name>
</gene>
<feature type="region of interest" description="Disordered" evidence="1">
    <location>
        <begin position="261"/>
        <end position="302"/>
    </location>
</feature>
<feature type="region of interest" description="Disordered" evidence="1">
    <location>
        <begin position="105"/>
        <end position="132"/>
    </location>
</feature>
<dbReference type="AlphaFoldDB" id="A0A409WCT6"/>
<feature type="region of interest" description="Disordered" evidence="1">
    <location>
        <begin position="194"/>
        <end position="213"/>
    </location>
</feature>
<keyword evidence="3" id="KW-1185">Reference proteome</keyword>
<feature type="compositionally biased region" description="Basic and acidic residues" evidence="1">
    <location>
        <begin position="284"/>
        <end position="302"/>
    </location>
</feature>
<proteinExistence type="predicted"/>
<feature type="compositionally biased region" description="Acidic residues" evidence="1">
    <location>
        <begin position="262"/>
        <end position="280"/>
    </location>
</feature>
<dbReference type="EMBL" id="NHYE01005170">
    <property type="protein sequence ID" value="PPQ76345.1"/>
    <property type="molecule type" value="Genomic_DNA"/>
</dbReference>
<dbReference type="Proteomes" id="UP000284706">
    <property type="component" value="Unassembled WGS sequence"/>
</dbReference>
<evidence type="ECO:0000313" key="3">
    <source>
        <dbReference type="Proteomes" id="UP000284706"/>
    </source>
</evidence>
<organism evidence="2 3">
    <name type="scientific">Gymnopilus dilepis</name>
    <dbReference type="NCBI Taxonomy" id="231916"/>
    <lineage>
        <taxon>Eukaryota</taxon>
        <taxon>Fungi</taxon>
        <taxon>Dikarya</taxon>
        <taxon>Basidiomycota</taxon>
        <taxon>Agaricomycotina</taxon>
        <taxon>Agaricomycetes</taxon>
        <taxon>Agaricomycetidae</taxon>
        <taxon>Agaricales</taxon>
        <taxon>Agaricineae</taxon>
        <taxon>Hymenogastraceae</taxon>
        <taxon>Gymnopilus</taxon>
    </lineage>
</organism>
<feature type="compositionally biased region" description="Low complexity" evidence="1">
    <location>
        <begin position="109"/>
        <end position="132"/>
    </location>
</feature>